<dbReference type="EMBL" id="CACVKT020008911">
    <property type="protein sequence ID" value="CAC5418328.1"/>
    <property type="molecule type" value="Genomic_DNA"/>
</dbReference>
<evidence type="ECO:0000256" key="1">
    <source>
        <dbReference type="SAM" id="MobiDB-lite"/>
    </source>
</evidence>
<name>A0A6J8EDE1_MYTCO</name>
<dbReference type="OrthoDB" id="6126674at2759"/>
<feature type="compositionally biased region" description="Polar residues" evidence="1">
    <location>
        <begin position="134"/>
        <end position="151"/>
    </location>
</feature>
<organism evidence="2 3">
    <name type="scientific">Mytilus coruscus</name>
    <name type="common">Sea mussel</name>
    <dbReference type="NCBI Taxonomy" id="42192"/>
    <lineage>
        <taxon>Eukaryota</taxon>
        <taxon>Metazoa</taxon>
        <taxon>Spiralia</taxon>
        <taxon>Lophotrochozoa</taxon>
        <taxon>Mollusca</taxon>
        <taxon>Bivalvia</taxon>
        <taxon>Autobranchia</taxon>
        <taxon>Pteriomorphia</taxon>
        <taxon>Mytilida</taxon>
        <taxon>Mytiloidea</taxon>
        <taxon>Mytilidae</taxon>
        <taxon>Mytilinae</taxon>
        <taxon>Mytilus</taxon>
    </lineage>
</organism>
<feature type="region of interest" description="Disordered" evidence="1">
    <location>
        <begin position="1605"/>
        <end position="1624"/>
    </location>
</feature>
<protein>
    <submittedName>
        <fullName evidence="2">Uncharacterized protein</fullName>
    </submittedName>
</protein>
<sequence>MQPDFKEKTAGRKRTQHKIDKLKNESSEKLHSPRSNQNGKSIYSPRLQDKTDKLKIANYLLEVFVIQRSSILQRSVSERIANALTEGKDNIEQKPVESKNKSYITDDDLDRSQTKGFDNGHRFQRAGSNRIANSPKQFTQSVNDKNSNFQRFGSERVRISSKPIENSSSPFNRTDPNKSATSADALKSFLRKRYPSREDVSNHPDTDQFSDKADDNKEETEIDRLIFKFGIVTSQNETLDKITNSKIDEHKGKFSQLSSSSRQMEPRLIQCPTPILETQPVYENNESFQERGIDIPTPIPETPPDSALYKHEKFQEHNIDLPFQLLGKSPESASYQQKDAERDLADTVDSCYFSDNTLPELSSPPISFQLENDHQNTKHKPISEENRRLYSERHETENVSSYLNVTLKSPSVNVNYPHNQNTYATDGPAQANDILYSELGSMKNSTPNGDAANTQYVTSDEISPSDMCINIETNNDTYDLDDISGTYTPDLLQYSTKEAETANSYETKTSYLKVELSSQSIQNRLHPLSENNTVEIINDHDNNINVENINFKENTELQVADTTVEMSVSPLRPVEKVRNKWITAYELLERTNRTDTCTDVINIIPKKTPPKKPPRKKKSNPNFETLPHEFKESIIETYVAPSPISTDLKEPDFSIDTPNKSVKSVSTNDIEHKAKCLAEHDNENSIQFQSTSVNKSHRYVLSNSVKDNEKLKIQIKIETSKTGAPPSPCLGGLDRRKASNADVNEATLIDLDNVSSVNGETTEVNTAELQDNVMADLSQRNYGYDNRQYRNHGTMLENNIESDIKHVSRTESDVIEFTNSYQTSSTNYTNENKNADLTNTYNVNNPDIVSFSSDASPINPDIARSSIDTPPMDEVLRNTEQQLCQTYLDLMDTWLAKRTRNRKTDDNNDSNNVKSEINHGILLKRPDQSESSDSSEQDDSSVEGEYIVETAIADENEMLKTGQEDQTFEINSRGEFSQYDENGEVISGEIDEMNERECNCDTNEMEMLQIKSDEHLYETQSDNTGTHENKNTENTEDLQSALKLNLDFLQEAEDEEEIDGDCQTSLLEATKKVDKLPLTNNKVNKHTQDYNNTEYKSKRSVTFDVNTTEESEVIHACPTAGCDHVTDNFTGKTFTPLNPHPDYKDHRFSTTVDVHTTDLDNNTIGGASNDSKIAIIQELRTGATMPEKSSGNTKTSQMSEYKGGKKITTKTTSSVNSDGYNDEEQTAQKRNLALLTDAISKLNGENNDDIIPEINQTITKLNGGNLVITTLTHRVVEEEEDGDKSDTASLPVVSEPSNRNKYIVQDHKGDTYMIEDITDESYEYSTYDHRYSSEYESASPRSGSPSYQRIHNLRAHGNSGVDYNTAEEVILSLYNPNSMEYTETDERFQSGQYSNERLRQGQGQLQPYGYSDSSSNKQTTSYEYGDGGAKQNPYGSSSLKTVKQSYEMSSDGPWVTDGKSSYVGSQDVNMKKEVTNQSSSYDQSGLNAMSAAYMVEANSSVPPIPQINPYYVQQPLMLPPLPVPQYNLLQLEPIPQKVTTGVQVMTQPKEEYQIVTHKEENRQIAKPKEEHTIVAKIDETDSRQFQERPVYKSVALVKGPYESPKWHTAKKHRPYEPPTDEVDSGRKYKVVKSSASDDVKEETMEYEETTKTITTMKTDNVQVTGGQFLDQNPNISSIDVGHNRPIAFNGNAEFLEPRYTTERTLNVGRPATEGQGRQFRSTVEVNSGSSGRQKSYDQMDGYQSKLSSILNHQQHYQEPGTRKENLH</sequence>
<feature type="region of interest" description="Disordered" evidence="1">
    <location>
        <begin position="1"/>
        <end position="48"/>
    </location>
</feature>
<dbReference type="Proteomes" id="UP000507470">
    <property type="component" value="Unassembled WGS sequence"/>
</dbReference>
<feature type="compositionally biased region" description="Polar residues" evidence="1">
    <location>
        <begin position="163"/>
        <end position="182"/>
    </location>
</feature>
<feature type="region of interest" description="Disordered" evidence="1">
    <location>
        <begin position="1184"/>
        <end position="1222"/>
    </location>
</feature>
<feature type="compositionally biased region" description="Polar residues" evidence="1">
    <location>
        <begin position="1718"/>
        <end position="1733"/>
    </location>
</feature>
<evidence type="ECO:0000313" key="2">
    <source>
        <dbReference type="EMBL" id="CAC5418328.1"/>
    </source>
</evidence>
<feature type="region of interest" description="Disordered" evidence="1">
    <location>
        <begin position="1708"/>
        <end position="1767"/>
    </location>
</feature>
<proteinExistence type="predicted"/>
<feature type="compositionally biased region" description="Basic and acidic residues" evidence="1">
    <location>
        <begin position="195"/>
        <end position="215"/>
    </location>
</feature>
<keyword evidence="3" id="KW-1185">Reference proteome</keyword>
<feature type="compositionally biased region" description="Polar residues" evidence="1">
    <location>
        <begin position="1744"/>
        <end position="1756"/>
    </location>
</feature>
<feature type="region of interest" description="Disordered" evidence="1">
    <location>
        <begin position="134"/>
        <end position="217"/>
    </location>
</feature>
<feature type="region of interest" description="Disordered" evidence="1">
    <location>
        <begin position="1400"/>
        <end position="1438"/>
    </location>
</feature>
<feature type="region of interest" description="Disordered" evidence="1">
    <location>
        <begin position="91"/>
        <end position="119"/>
    </location>
</feature>
<feature type="region of interest" description="Disordered" evidence="1">
    <location>
        <begin position="901"/>
        <end position="943"/>
    </location>
</feature>
<feature type="compositionally biased region" description="Polar residues" evidence="1">
    <location>
        <begin position="1187"/>
        <end position="1199"/>
    </location>
</feature>
<feature type="compositionally biased region" description="Basic and acidic residues" evidence="1">
    <location>
        <begin position="110"/>
        <end position="119"/>
    </location>
</feature>
<feature type="compositionally biased region" description="Basic and acidic residues" evidence="1">
    <location>
        <begin position="91"/>
        <end position="100"/>
    </location>
</feature>
<feature type="compositionally biased region" description="Polar residues" evidence="1">
    <location>
        <begin position="1400"/>
        <end position="1422"/>
    </location>
</feature>
<gene>
    <name evidence="2" type="ORF">MCOR_50774</name>
</gene>
<reference evidence="2 3" key="1">
    <citation type="submission" date="2020-06" db="EMBL/GenBank/DDBJ databases">
        <authorList>
            <person name="Li R."/>
            <person name="Bekaert M."/>
        </authorList>
    </citation>
    <scope>NUCLEOTIDE SEQUENCE [LARGE SCALE GENOMIC DNA]</scope>
    <source>
        <strain evidence="3">wild</strain>
    </source>
</reference>
<evidence type="ECO:0000313" key="3">
    <source>
        <dbReference type="Proteomes" id="UP000507470"/>
    </source>
</evidence>
<accession>A0A6J8EDE1</accession>
<feature type="compositionally biased region" description="Basic and acidic residues" evidence="1">
    <location>
        <begin position="17"/>
        <end position="31"/>
    </location>
</feature>
<feature type="compositionally biased region" description="Basic and acidic residues" evidence="1">
    <location>
        <begin position="1"/>
        <end position="10"/>
    </location>
</feature>
<feature type="compositionally biased region" description="Acidic residues" evidence="1">
    <location>
        <begin position="933"/>
        <end position="942"/>
    </location>
</feature>